<dbReference type="PANTHER" id="PTHR46494:SF1">
    <property type="entry name" value="CORA FAMILY METAL ION TRANSPORTER (EUROFUNG)"/>
    <property type="match status" value="1"/>
</dbReference>
<evidence type="ECO:0000256" key="1">
    <source>
        <dbReference type="ARBA" id="ARBA00004651"/>
    </source>
</evidence>
<keyword evidence="6 8" id="KW-1133">Transmembrane helix</keyword>
<evidence type="ECO:0000256" key="3">
    <source>
        <dbReference type="ARBA" id="ARBA00022448"/>
    </source>
</evidence>
<dbReference type="EMBL" id="CBTY010000006">
    <property type="protein sequence ID" value="CDI05150.1"/>
    <property type="molecule type" value="Genomic_DNA"/>
</dbReference>
<comment type="similarity">
    <text evidence="2">Belongs to the CorA metal ion transporter (MIT) (TC 1.A.35) family.</text>
</comment>
<dbReference type="CDD" id="cd12822">
    <property type="entry name" value="TmCorA-like"/>
    <property type="match status" value="1"/>
</dbReference>
<keyword evidence="10" id="KW-1185">Reference proteome</keyword>
<evidence type="ECO:0000256" key="5">
    <source>
        <dbReference type="ARBA" id="ARBA00022692"/>
    </source>
</evidence>
<evidence type="ECO:0000256" key="7">
    <source>
        <dbReference type="ARBA" id="ARBA00023136"/>
    </source>
</evidence>
<keyword evidence="5 8" id="KW-0812">Transmembrane</keyword>
<evidence type="ECO:0000313" key="9">
    <source>
        <dbReference type="EMBL" id="CDI05150.1"/>
    </source>
</evidence>
<feature type="transmembrane region" description="Helical" evidence="8">
    <location>
        <begin position="269"/>
        <end position="291"/>
    </location>
</feature>
<keyword evidence="4" id="KW-1003">Cell membrane</keyword>
<dbReference type="Pfam" id="PF01544">
    <property type="entry name" value="CorA"/>
    <property type="match status" value="1"/>
</dbReference>
<evidence type="ECO:0000256" key="2">
    <source>
        <dbReference type="ARBA" id="ARBA00009765"/>
    </source>
</evidence>
<dbReference type="Proteomes" id="UP000018159">
    <property type="component" value="Unassembled WGS sequence"/>
</dbReference>
<dbReference type="GO" id="GO:0005886">
    <property type="term" value="C:plasma membrane"/>
    <property type="evidence" value="ECO:0007669"/>
    <property type="project" value="UniProtKB-SubCell"/>
</dbReference>
<dbReference type="GO" id="GO:0015095">
    <property type="term" value="F:magnesium ion transmembrane transporter activity"/>
    <property type="evidence" value="ECO:0007669"/>
    <property type="project" value="TreeGrafter"/>
</dbReference>
<dbReference type="GO" id="GO:0000287">
    <property type="term" value="F:magnesium ion binding"/>
    <property type="evidence" value="ECO:0007669"/>
    <property type="project" value="TreeGrafter"/>
</dbReference>
<feature type="transmembrane region" description="Helical" evidence="8">
    <location>
        <begin position="311"/>
        <end position="333"/>
    </location>
</feature>
<dbReference type="SUPFAM" id="SSF144083">
    <property type="entry name" value="Magnesium transport protein CorA, transmembrane region"/>
    <property type="match status" value="1"/>
</dbReference>
<dbReference type="Gene3D" id="3.30.460.20">
    <property type="entry name" value="CorA soluble domain-like"/>
    <property type="match status" value="1"/>
</dbReference>
<dbReference type="AlphaFoldDB" id="V6ARK2"/>
<dbReference type="STRING" id="1407055.NITUZ_140225"/>
<dbReference type="InterPro" id="IPR045861">
    <property type="entry name" value="CorA_cytoplasmic_dom"/>
</dbReference>
<dbReference type="OrthoDB" id="28779at2157"/>
<accession>V6ARK2</accession>
<evidence type="ECO:0000313" key="10">
    <source>
        <dbReference type="Proteomes" id="UP000018159"/>
    </source>
</evidence>
<proteinExistence type="inferred from homology"/>
<comment type="caution">
    <text evidence="9">The sequence shown here is derived from an EMBL/GenBank/DDBJ whole genome shotgun (WGS) entry which is preliminary data.</text>
</comment>
<evidence type="ECO:0000256" key="8">
    <source>
        <dbReference type="SAM" id="Phobius"/>
    </source>
</evidence>
<dbReference type="SUPFAM" id="SSF143865">
    <property type="entry name" value="CorA soluble domain-like"/>
    <property type="match status" value="1"/>
</dbReference>
<reference evidence="9 10" key="1">
    <citation type="journal article" date="2013" name="PLoS ONE">
        <title>Enrichment and Genome Sequence of the Group I.1a Ammonia-Oxidizing Archaeon ?Ca. Nitrosotenuis uzonensis? Representing a Clade Globally.</title>
        <authorList>
            <person name="Lebedeva E.V."/>
            <person name="Hatzenpichler R."/>
            <person name="Pelletier E."/>
            <person name="Schuster N."/>
            <person name="Hauzmayer S."/>
            <person name="Bulaev A."/>
            <person name="Grigor'eva N.V."/>
            <person name="Galushko A."/>
            <person name="Schmid M."/>
            <person name="Palatinszky M."/>
            <person name="Le Paslier D."/>
            <person name="Daims H."/>
            <person name="Wagner M."/>
        </authorList>
    </citation>
    <scope>NUCLEOTIDE SEQUENCE [LARGE SCALE GENOMIC DNA]</scope>
    <source>
        <strain evidence="9 10">N4</strain>
    </source>
</reference>
<keyword evidence="7 8" id="KW-0472">Membrane</keyword>
<dbReference type="GO" id="GO:0015087">
    <property type="term" value="F:cobalt ion transmembrane transporter activity"/>
    <property type="evidence" value="ECO:0007669"/>
    <property type="project" value="TreeGrafter"/>
</dbReference>
<keyword evidence="3" id="KW-0813">Transport</keyword>
<dbReference type="PANTHER" id="PTHR46494">
    <property type="entry name" value="CORA FAMILY METAL ION TRANSPORTER (EUROFUNG)"/>
    <property type="match status" value="1"/>
</dbReference>
<protein>
    <submittedName>
        <fullName evidence="9">Mg2 transporter protein CorA family protein</fullName>
    </submittedName>
</protein>
<name>V6ARK2_9ARCH</name>
<organism evidence="9 10">
    <name type="scientific">Candidatus Nitrosotenuis uzonensis</name>
    <dbReference type="NCBI Taxonomy" id="1407055"/>
    <lineage>
        <taxon>Archaea</taxon>
        <taxon>Nitrososphaerota</taxon>
        <taxon>Candidatus Nitrosotenuis</taxon>
    </lineage>
</organism>
<dbReference type="Gene3D" id="1.20.58.340">
    <property type="entry name" value="Magnesium transport protein CorA, transmembrane region"/>
    <property type="match status" value="2"/>
</dbReference>
<evidence type="ECO:0000256" key="6">
    <source>
        <dbReference type="ARBA" id="ARBA00022989"/>
    </source>
</evidence>
<dbReference type="InterPro" id="IPR002523">
    <property type="entry name" value="MgTranspt_CorA/ZnTranspt_ZntB"/>
</dbReference>
<evidence type="ECO:0000256" key="4">
    <source>
        <dbReference type="ARBA" id="ARBA00022475"/>
    </source>
</evidence>
<sequence length="340" mass="39288">MKKGTIISRLPHLRRHQQQDVQVPSHIETIQGNGFSWTDILNPTRAEIDKLGQMYDFNTLNLDDSISKIQLAKIDNYDDHSFIILHFPPMIIKKGMPRFSQLSVFIGKDFLVTIHNGDLKPLVDMFLQCKENQQRRVELLSKSPGFLLHKIIDALVDDLLHTLRRIVANLDEIEDDVFDENKSTPKKISLLRREITILRRIVNPLRKIVLETSKSTQRFSSPDDDLVIHFDDVIDHIDKVVETLDEAKETMEIYKDTDFMLSTEKSNKILATLTIIFTLSIPATVIGAMYGMNVNLPGGIETGAWLFLGEYTTFIVMLILSIIPSILMFLWFYRREWLVY</sequence>
<comment type="subcellular location">
    <subcellularLocation>
        <location evidence="1">Cell membrane</location>
        <topology evidence="1">Multi-pass membrane protein</topology>
    </subcellularLocation>
</comment>
<dbReference type="InterPro" id="IPR045863">
    <property type="entry name" value="CorA_TM1_TM2"/>
</dbReference>
<gene>
    <name evidence="9" type="ORF">NITUZ_140225</name>
</gene>
<dbReference type="RefSeq" id="WP_048194572.1">
    <property type="nucleotide sequence ID" value="NZ_CBTY010000006.1"/>
</dbReference>
<dbReference type="GO" id="GO:0050897">
    <property type="term" value="F:cobalt ion binding"/>
    <property type="evidence" value="ECO:0007669"/>
    <property type="project" value="TreeGrafter"/>
</dbReference>